<sequence length="233" mass="25892">MIDGNVIAYEVPLSDHGAVVIKFAFLIHEWDDQLNQIVEEDLVLEDTSHCTADLTIKPRDLPRPRPGHESNSNGGPYQTLVFEVGTTEAVSSLHDLSARYFSPQTTIQIYIAIKLYPIRQDNTRAMFAMRYLRTNQHPTVLDVVISFGTAPLHQSVIGYLLNDMSVPDANITGVGRSDDAIACNGPSIPDYQLNIPAAELYNGSLNGIPPNAVDGFDLDLWEIQRKALNPHYY</sequence>
<feature type="compositionally biased region" description="Basic and acidic residues" evidence="1">
    <location>
        <begin position="56"/>
        <end position="68"/>
    </location>
</feature>
<dbReference type="AlphaFoldDB" id="A0A9N9HL47"/>
<gene>
    <name evidence="2" type="ORF">DERYTH_LOCUS12547</name>
</gene>
<protein>
    <submittedName>
        <fullName evidence="2">28830_t:CDS:1</fullName>
    </submittedName>
</protein>
<dbReference type="EMBL" id="CAJVPY010008292">
    <property type="protein sequence ID" value="CAG8693829.1"/>
    <property type="molecule type" value="Genomic_DNA"/>
</dbReference>
<accession>A0A9N9HL47</accession>
<dbReference type="OrthoDB" id="2307807at2759"/>
<proteinExistence type="predicted"/>
<keyword evidence="3" id="KW-1185">Reference proteome</keyword>
<name>A0A9N9HL47_9GLOM</name>
<dbReference type="Proteomes" id="UP000789405">
    <property type="component" value="Unassembled WGS sequence"/>
</dbReference>
<evidence type="ECO:0000313" key="3">
    <source>
        <dbReference type="Proteomes" id="UP000789405"/>
    </source>
</evidence>
<feature type="region of interest" description="Disordered" evidence="1">
    <location>
        <begin position="55"/>
        <end position="77"/>
    </location>
</feature>
<evidence type="ECO:0000256" key="1">
    <source>
        <dbReference type="SAM" id="MobiDB-lite"/>
    </source>
</evidence>
<organism evidence="2 3">
    <name type="scientific">Dentiscutata erythropus</name>
    <dbReference type="NCBI Taxonomy" id="1348616"/>
    <lineage>
        <taxon>Eukaryota</taxon>
        <taxon>Fungi</taxon>
        <taxon>Fungi incertae sedis</taxon>
        <taxon>Mucoromycota</taxon>
        <taxon>Glomeromycotina</taxon>
        <taxon>Glomeromycetes</taxon>
        <taxon>Diversisporales</taxon>
        <taxon>Gigasporaceae</taxon>
        <taxon>Dentiscutata</taxon>
    </lineage>
</organism>
<comment type="caution">
    <text evidence="2">The sequence shown here is derived from an EMBL/GenBank/DDBJ whole genome shotgun (WGS) entry which is preliminary data.</text>
</comment>
<evidence type="ECO:0000313" key="2">
    <source>
        <dbReference type="EMBL" id="CAG8693829.1"/>
    </source>
</evidence>
<reference evidence="2" key="1">
    <citation type="submission" date="2021-06" db="EMBL/GenBank/DDBJ databases">
        <authorList>
            <person name="Kallberg Y."/>
            <person name="Tangrot J."/>
            <person name="Rosling A."/>
        </authorList>
    </citation>
    <scope>NUCLEOTIDE SEQUENCE</scope>
    <source>
        <strain evidence="2">MA453B</strain>
    </source>
</reference>